<reference evidence="3 4" key="1">
    <citation type="journal article" date="2019" name="Emerg. Microbes Infect.">
        <title>Comprehensive subspecies identification of 175 nontuberculous mycobacteria species based on 7547 genomic profiles.</title>
        <authorList>
            <person name="Matsumoto Y."/>
            <person name="Kinjo T."/>
            <person name="Motooka D."/>
            <person name="Nabeya D."/>
            <person name="Jung N."/>
            <person name="Uechi K."/>
            <person name="Horii T."/>
            <person name="Iida T."/>
            <person name="Fujita J."/>
            <person name="Nakamura S."/>
        </authorList>
    </citation>
    <scope>NUCLEOTIDE SEQUENCE [LARGE SCALE GENOMIC DNA]</scope>
    <source>
        <strain evidence="3 4">JCM 13571</strain>
    </source>
</reference>
<dbReference type="InterPro" id="IPR002347">
    <property type="entry name" value="SDR_fam"/>
</dbReference>
<dbReference type="AlphaFoldDB" id="A0A7I7X406"/>
<organism evidence="3 4">
    <name type="scientific">Mycolicibacter hiberniae</name>
    <dbReference type="NCBI Taxonomy" id="29314"/>
    <lineage>
        <taxon>Bacteria</taxon>
        <taxon>Bacillati</taxon>
        <taxon>Actinomycetota</taxon>
        <taxon>Actinomycetes</taxon>
        <taxon>Mycobacteriales</taxon>
        <taxon>Mycobacteriaceae</taxon>
        <taxon>Mycolicibacter</taxon>
    </lineage>
</organism>
<evidence type="ECO:0000313" key="3">
    <source>
        <dbReference type="EMBL" id="BBZ24242.1"/>
    </source>
</evidence>
<dbReference type="KEGG" id="mhib:MHIB_26600"/>
<keyword evidence="4" id="KW-1185">Reference proteome</keyword>
<dbReference type="Gene3D" id="3.40.50.720">
    <property type="entry name" value="NAD(P)-binding Rossmann-like Domain"/>
    <property type="match status" value="1"/>
</dbReference>
<dbReference type="EMBL" id="AP022609">
    <property type="protein sequence ID" value="BBZ24242.1"/>
    <property type="molecule type" value="Genomic_DNA"/>
</dbReference>
<dbReference type="GO" id="GO:0050664">
    <property type="term" value="F:oxidoreductase activity, acting on NAD(P)H, oxygen as acceptor"/>
    <property type="evidence" value="ECO:0007669"/>
    <property type="project" value="TreeGrafter"/>
</dbReference>
<dbReference type="RefSeq" id="WP_264079943.1">
    <property type="nucleotide sequence ID" value="NZ_AP022609.1"/>
</dbReference>
<proteinExistence type="inferred from homology"/>
<evidence type="ECO:0000313" key="4">
    <source>
        <dbReference type="Proteomes" id="UP000467260"/>
    </source>
</evidence>
<dbReference type="SUPFAM" id="SSF51735">
    <property type="entry name" value="NAD(P)-binding Rossmann-fold domains"/>
    <property type="match status" value="1"/>
</dbReference>
<dbReference type="PANTHER" id="PTHR43008:SF4">
    <property type="entry name" value="CHAIN DEHYDROGENASE, PUTATIVE (AFU_ORTHOLOGUE AFUA_4G08710)-RELATED"/>
    <property type="match status" value="1"/>
</dbReference>
<protein>
    <submittedName>
        <fullName evidence="3">Uncharacterized protein</fullName>
    </submittedName>
</protein>
<comment type="similarity">
    <text evidence="1">Belongs to the short-chain dehydrogenases/reductases (SDR) family.</text>
</comment>
<gene>
    <name evidence="3" type="ORF">MHIB_26600</name>
</gene>
<sequence>MSGVVVTGAASGIGRACAQALVAEGRRVALWDIAPAVQDIAASLRMPGAVVDVCDDDGMPAAVTAAADALDGIDGLVHAAGRVLPEPVGAYTASPGMR</sequence>
<dbReference type="Pfam" id="PF13561">
    <property type="entry name" value="adh_short_C2"/>
    <property type="match status" value="1"/>
</dbReference>
<name>A0A7I7X406_9MYCO</name>
<dbReference type="PRINTS" id="PR01397">
    <property type="entry name" value="DHBDHDRGNASE"/>
</dbReference>
<dbReference type="InterPro" id="IPR003560">
    <property type="entry name" value="DHB_DH"/>
</dbReference>
<dbReference type="PANTHER" id="PTHR43008">
    <property type="entry name" value="BENZIL REDUCTASE"/>
    <property type="match status" value="1"/>
</dbReference>
<dbReference type="CDD" id="cd05233">
    <property type="entry name" value="SDR_c"/>
    <property type="match status" value="1"/>
</dbReference>
<evidence type="ECO:0000256" key="2">
    <source>
        <dbReference type="ARBA" id="ARBA00023002"/>
    </source>
</evidence>
<keyword evidence="2" id="KW-0560">Oxidoreductase</keyword>
<dbReference type="GO" id="GO:0008667">
    <property type="term" value="F:2,3-dihydro-2,3-dihydroxybenzoate dehydrogenase activity"/>
    <property type="evidence" value="ECO:0007669"/>
    <property type="project" value="InterPro"/>
</dbReference>
<dbReference type="InterPro" id="IPR036291">
    <property type="entry name" value="NAD(P)-bd_dom_sf"/>
</dbReference>
<dbReference type="Proteomes" id="UP000467260">
    <property type="component" value="Chromosome"/>
</dbReference>
<accession>A0A7I7X406</accession>
<dbReference type="GO" id="GO:0019290">
    <property type="term" value="P:siderophore biosynthetic process"/>
    <property type="evidence" value="ECO:0007669"/>
    <property type="project" value="InterPro"/>
</dbReference>
<evidence type="ECO:0000256" key="1">
    <source>
        <dbReference type="ARBA" id="ARBA00006484"/>
    </source>
</evidence>